<evidence type="ECO:0000313" key="5">
    <source>
        <dbReference type="Proteomes" id="UP000326678"/>
    </source>
</evidence>
<dbReference type="KEGG" id="nsh:GXM_05854"/>
<dbReference type="InterPro" id="IPR001525">
    <property type="entry name" value="C5_MeTfrase"/>
</dbReference>
<name>A0A5P8W706_9NOSO</name>
<dbReference type="SUPFAM" id="SSF53335">
    <property type="entry name" value="S-adenosyl-L-methionine-dependent methyltransferases"/>
    <property type="match status" value="1"/>
</dbReference>
<dbReference type="Gene3D" id="3.40.50.150">
    <property type="entry name" value="Vaccinia Virus protein VP39"/>
    <property type="match status" value="1"/>
</dbReference>
<keyword evidence="2 4" id="KW-0808">Transferase</keyword>
<keyword evidence="3" id="KW-0680">Restriction system</keyword>
<reference evidence="4 5" key="1">
    <citation type="submission" date="2019-10" db="EMBL/GenBank/DDBJ databases">
        <title>Genomic and transcriptomic insights into the perfect genentic adaptation of a filamentous nitrogen-fixing cyanobacterium to rice fields.</title>
        <authorList>
            <person name="Chen Z."/>
        </authorList>
    </citation>
    <scope>NUCLEOTIDE SEQUENCE [LARGE SCALE GENOMIC DNA]</scope>
    <source>
        <strain evidence="4">CCNUC1</strain>
    </source>
</reference>
<evidence type="ECO:0000256" key="3">
    <source>
        <dbReference type="ARBA" id="ARBA00022747"/>
    </source>
</evidence>
<dbReference type="InterPro" id="IPR029063">
    <property type="entry name" value="SAM-dependent_MTases_sf"/>
</dbReference>
<proteinExistence type="predicted"/>
<keyword evidence="5" id="KW-1185">Reference proteome</keyword>
<organism evidence="4 5">
    <name type="scientific">Nostoc sphaeroides CCNUC1</name>
    <dbReference type="NCBI Taxonomy" id="2653204"/>
    <lineage>
        <taxon>Bacteria</taxon>
        <taxon>Bacillati</taxon>
        <taxon>Cyanobacteriota</taxon>
        <taxon>Cyanophyceae</taxon>
        <taxon>Nostocales</taxon>
        <taxon>Nostocaceae</taxon>
        <taxon>Nostoc</taxon>
    </lineage>
</organism>
<protein>
    <submittedName>
        <fullName evidence="4">DNA cytosine methyltransferase</fullName>
    </submittedName>
</protein>
<dbReference type="GO" id="GO:0009307">
    <property type="term" value="P:DNA restriction-modification system"/>
    <property type="evidence" value="ECO:0007669"/>
    <property type="project" value="UniProtKB-KW"/>
</dbReference>
<evidence type="ECO:0000313" key="4">
    <source>
        <dbReference type="EMBL" id="QFS48362.1"/>
    </source>
</evidence>
<evidence type="ECO:0000256" key="1">
    <source>
        <dbReference type="ARBA" id="ARBA00022603"/>
    </source>
</evidence>
<dbReference type="Pfam" id="PF00145">
    <property type="entry name" value="DNA_methylase"/>
    <property type="match status" value="1"/>
</dbReference>
<keyword evidence="1 4" id="KW-0489">Methyltransferase</keyword>
<sequence length="64" mass="6943">MIDNQLISIALFAGAFGLDLGIEEAGFYTVSVVEIDADATKTIVLNRPYLSESAVPRDIRQVSQ</sequence>
<gene>
    <name evidence="4" type="ORF">GXM_05854</name>
</gene>
<evidence type="ECO:0000256" key="2">
    <source>
        <dbReference type="ARBA" id="ARBA00022679"/>
    </source>
</evidence>
<accession>A0A5P8W706</accession>
<dbReference type="RefSeq" id="WP_420819793.1">
    <property type="nucleotide sequence ID" value="NZ_CP045226.1"/>
</dbReference>
<dbReference type="GO" id="GO:0008168">
    <property type="term" value="F:methyltransferase activity"/>
    <property type="evidence" value="ECO:0007669"/>
    <property type="project" value="UniProtKB-KW"/>
</dbReference>
<dbReference type="Proteomes" id="UP000326678">
    <property type="component" value="Chromosome Gxm1"/>
</dbReference>
<dbReference type="EMBL" id="CP045226">
    <property type="protein sequence ID" value="QFS48362.1"/>
    <property type="molecule type" value="Genomic_DNA"/>
</dbReference>
<dbReference type="GO" id="GO:0032259">
    <property type="term" value="P:methylation"/>
    <property type="evidence" value="ECO:0007669"/>
    <property type="project" value="UniProtKB-KW"/>
</dbReference>
<dbReference type="AlphaFoldDB" id="A0A5P8W706"/>